<dbReference type="eggNOG" id="ENOG502S6T6">
    <property type="taxonomic scope" value="Eukaryota"/>
</dbReference>
<name>W9YNG4_9EURO</name>
<feature type="domain" description="VOC" evidence="1">
    <location>
        <begin position="21"/>
        <end position="185"/>
    </location>
</feature>
<organism evidence="2 3">
    <name type="scientific">Capronia coronata CBS 617.96</name>
    <dbReference type="NCBI Taxonomy" id="1182541"/>
    <lineage>
        <taxon>Eukaryota</taxon>
        <taxon>Fungi</taxon>
        <taxon>Dikarya</taxon>
        <taxon>Ascomycota</taxon>
        <taxon>Pezizomycotina</taxon>
        <taxon>Eurotiomycetes</taxon>
        <taxon>Chaetothyriomycetidae</taxon>
        <taxon>Chaetothyriales</taxon>
        <taxon>Herpotrichiellaceae</taxon>
        <taxon>Capronia</taxon>
    </lineage>
</organism>
<evidence type="ECO:0000259" key="1">
    <source>
        <dbReference type="PROSITE" id="PS51819"/>
    </source>
</evidence>
<dbReference type="InterPro" id="IPR004360">
    <property type="entry name" value="Glyas_Fos-R_dOase_dom"/>
</dbReference>
<dbReference type="AlphaFoldDB" id="W9YNG4"/>
<reference evidence="2 3" key="1">
    <citation type="submission" date="2013-03" db="EMBL/GenBank/DDBJ databases">
        <title>The Genome Sequence of Capronia coronata CBS 617.96.</title>
        <authorList>
            <consortium name="The Broad Institute Genomics Platform"/>
            <person name="Cuomo C."/>
            <person name="de Hoog S."/>
            <person name="Gorbushina A."/>
            <person name="Walker B."/>
            <person name="Young S.K."/>
            <person name="Zeng Q."/>
            <person name="Gargeya S."/>
            <person name="Fitzgerald M."/>
            <person name="Haas B."/>
            <person name="Abouelleil A."/>
            <person name="Allen A.W."/>
            <person name="Alvarado L."/>
            <person name="Arachchi H.M."/>
            <person name="Berlin A.M."/>
            <person name="Chapman S.B."/>
            <person name="Gainer-Dewar J."/>
            <person name="Goldberg J."/>
            <person name="Griggs A."/>
            <person name="Gujja S."/>
            <person name="Hansen M."/>
            <person name="Howarth C."/>
            <person name="Imamovic A."/>
            <person name="Ireland A."/>
            <person name="Larimer J."/>
            <person name="McCowan C."/>
            <person name="Murphy C."/>
            <person name="Pearson M."/>
            <person name="Poon T.W."/>
            <person name="Priest M."/>
            <person name="Roberts A."/>
            <person name="Saif S."/>
            <person name="Shea T."/>
            <person name="Sisk P."/>
            <person name="Sykes S."/>
            <person name="Wortman J."/>
            <person name="Nusbaum C."/>
            <person name="Birren B."/>
        </authorList>
    </citation>
    <scope>NUCLEOTIDE SEQUENCE [LARGE SCALE GENOMIC DNA]</scope>
    <source>
        <strain evidence="2 3">CBS 617.96</strain>
    </source>
</reference>
<dbReference type="SUPFAM" id="SSF54593">
    <property type="entry name" value="Glyoxalase/Bleomycin resistance protein/Dihydroxybiphenyl dioxygenase"/>
    <property type="match status" value="1"/>
</dbReference>
<dbReference type="PANTHER" id="PTHR21366:SF22">
    <property type="entry name" value="VOC DOMAIN-CONTAINING PROTEIN"/>
    <property type="match status" value="1"/>
</dbReference>
<dbReference type="Proteomes" id="UP000019484">
    <property type="component" value="Unassembled WGS sequence"/>
</dbReference>
<dbReference type="OrthoDB" id="16820at2759"/>
<sequence>MASTSTSAPAPVPPAPLPPPPITHILETCLQVKDVKTATEFYKDIFNVQPFLNTPRMSGFSFAQTTLLLFQLGATAADSPMPDNRSVIPGHGPSQNILDLLLVPRAGDSDGNDQPSTLTPSSLPTPGNLHQHFCFAVSAPDDVGAWEIWFEQKQVKILGKVEWPRGGRSVYFADPDGNIGEVASRGIWEHY</sequence>
<evidence type="ECO:0000313" key="2">
    <source>
        <dbReference type="EMBL" id="EXJ94093.1"/>
    </source>
</evidence>
<dbReference type="InterPro" id="IPR050383">
    <property type="entry name" value="GlyoxalaseI/FosfomycinResist"/>
</dbReference>
<accession>W9YNG4</accession>
<dbReference type="Pfam" id="PF00903">
    <property type="entry name" value="Glyoxalase"/>
    <property type="match status" value="1"/>
</dbReference>
<dbReference type="GeneID" id="19157386"/>
<evidence type="ECO:0000313" key="3">
    <source>
        <dbReference type="Proteomes" id="UP000019484"/>
    </source>
</evidence>
<proteinExistence type="predicted"/>
<comment type="caution">
    <text evidence="2">The sequence shown here is derived from an EMBL/GenBank/DDBJ whole genome shotgun (WGS) entry which is preliminary data.</text>
</comment>
<dbReference type="PROSITE" id="PS51819">
    <property type="entry name" value="VOC"/>
    <property type="match status" value="1"/>
</dbReference>
<keyword evidence="3" id="KW-1185">Reference proteome</keyword>
<dbReference type="Gene3D" id="3.10.180.10">
    <property type="entry name" value="2,3-Dihydroxybiphenyl 1,2-Dioxygenase, domain 1"/>
    <property type="match status" value="1"/>
</dbReference>
<dbReference type="InterPro" id="IPR037523">
    <property type="entry name" value="VOC_core"/>
</dbReference>
<dbReference type="EMBL" id="AMWN01000002">
    <property type="protein sequence ID" value="EXJ94093.1"/>
    <property type="molecule type" value="Genomic_DNA"/>
</dbReference>
<dbReference type="PANTHER" id="PTHR21366">
    <property type="entry name" value="GLYOXALASE FAMILY PROTEIN"/>
    <property type="match status" value="1"/>
</dbReference>
<protein>
    <recommendedName>
        <fullName evidence="1">VOC domain-containing protein</fullName>
    </recommendedName>
</protein>
<dbReference type="InterPro" id="IPR029068">
    <property type="entry name" value="Glyas_Bleomycin-R_OHBP_Dase"/>
</dbReference>
<gene>
    <name evidence="2" type="ORF">A1O1_02486</name>
</gene>
<dbReference type="HOGENOM" id="CLU_099500_1_0_1"/>
<dbReference type="RefSeq" id="XP_007721587.1">
    <property type="nucleotide sequence ID" value="XM_007723397.1"/>
</dbReference>